<feature type="signal peptide" evidence="1">
    <location>
        <begin position="1"/>
        <end position="23"/>
    </location>
</feature>
<protein>
    <recommendedName>
        <fullName evidence="4">Sensory transduction regulator</fullName>
    </recommendedName>
</protein>
<dbReference type="EMBL" id="PDWK01000012">
    <property type="protein sequence ID" value="KAF1689979.1"/>
    <property type="molecule type" value="Genomic_DNA"/>
</dbReference>
<gene>
    <name evidence="2" type="ORF">CR938_03850</name>
</gene>
<proteinExistence type="predicted"/>
<keyword evidence="3" id="KW-1185">Reference proteome</keyword>
<sequence>MRFSRAASAALLGGLLLASAATAAAEALPDPSVGRKLKEAGYKYQVDDDGDYRLILELDDGRTQLVFVRSPVETFGSHRVREIWSPAYMAGGDAFPALVANRLLEASADLKLGSWVKQGRHAMLVVKIDANAPAAALDEAVSAAAVVADSMEMELADDPDADEF</sequence>
<feature type="chain" id="PRO_5037227507" description="Sensory transduction regulator" evidence="1">
    <location>
        <begin position="24"/>
        <end position="164"/>
    </location>
</feature>
<dbReference type="AlphaFoldDB" id="A0A921NX66"/>
<evidence type="ECO:0008006" key="4">
    <source>
        <dbReference type="Google" id="ProtNLM"/>
    </source>
</evidence>
<dbReference type="RefSeq" id="WP_162123742.1">
    <property type="nucleotide sequence ID" value="NZ_PDWK01000012.1"/>
</dbReference>
<name>A0A921NX66_9GAMM</name>
<keyword evidence="1" id="KW-0732">Signal</keyword>
<evidence type="ECO:0000256" key="1">
    <source>
        <dbReference type="SAM" id="SignalP"/>
    </source>
</evidence>
<evidence type="ECO:0000313" key="3">
    <source>
        <dbReference type="Proteomes" id="UP000717981"/>
    </source>
</evidence>
<dbReference type="Proteomes" id="UP000717981">
    <property type="component" value="Unassembled WGS sequence"/>
</dbReference>
<organism evidence="2 3">
    <name type="scientific">Pseudoxanthomonas taiwanensis</name>
    <dbReference type="NCBI Taxonomy" id="176598"/>
    <lineage>
        <taxon>Bacteria</taxon>
        <taxon>Pseudomonadati</taxon>
        <taxon>Pseudomonadota</taxon>
        <taxon>Gammaproteobacteria</taxon>
        <taxon>Lysobacterales</taxon>
        <taxon>Lysobacteraceae</taxon>
        <taxon>Pseudoxanthomonas</taxon>
    </lineage>
</organism>
<comment type="caution">
    <text evidence="2">The sequence shown here is derived from an EMBL/GenBank/DDBJ whole genome shotgun (WGS) entry which is preliminary data.</text>
</comment>
<evidence type="ECO:0000313" key="2">
    <source>
        <dbReference type="EMBL" id="KAF1689979.1"/>
    </source>
</evidence>
<accession>A0A921NX66</accession>
<dbReference type="OrthoDB" id="6238810at2"/>
<reference evidence="2" key="1">
    <citation type="submission" date="2017-10" db="EMBL/GenBank/DDBJ databases">
        <title>Whole genome sequencing of members of genus Pseudoxanthomonas.</title>
        <authorList>
            <person name="Kumar S."/>
            <person name="Bansal K."/>
            <person name="Kaur A."/>
            <person name="Patil P."/>
            <person name="Sharma S."/>
            <person name="Patil P.B."/>
        </authorList>
    </citation>
    <scope>NUCLEOTIDE SEQUENCE</scope>
    <source>
        <strain evidence="2">DSM 22914</strain>
    </source>
</reference>